<feature type="non-terminal residue" evidence="1">
    <location>
        <position position="1"/>
    </location>
</feature>
<keyword evidence="2" id="KW-1185">Reference proteome</keyword>
<proteinExistence type="predicted"/>
<gene>
    <name evidence="1" type="ORF">PACLA_8A033888</name>
</gene>
<evidence type="ECO:0000313" key="2">
    <source>
        <dbReference type="Proteomes" id="UP001152795"/>
    </source>
</evidence>
<sequence length="50" mass="5480">RFKKDGCVVVGFGDVRRVIFGNAIQADICRSLDGNLNNTFVQNSCDDSTN</sequence>
<protein>
    <submittedName>
        <fullName evidence="1">Uncharacterized protein</fullName>
    </submittedName>
</protein>
<reference evidence="1" key="1">
    <citation type="submission" date="2020-04" db="EMBL/GenBank/DDBJ databases">
        <authorList>
            <person name="Alioto T."/>
            <person name="Alioto T."/>
            <person name="Gomez Garrido J."/>
        </authorList>
    </citation>
    <scope>NUCLEOTIDE SEQUENCE</scope>
    <source>
        <strain evidence="1">A484AB</strain>
    </source>
</reference>
<dbReference type="AlphaFoldDB" id="A0A7D9LAW1"/>
<dbReference type="EMBL" id="CACRXK020016070">
    <property type="protein sequence ID" value="CAB4029291.1"/>
    <property type="molecule type" value="Genomic_DNA"/>
</dbReference>
<comment type="caution">
    <text evidence="1">The sequence shown here is derived from an EMBL/GenBank/DDBJ whole genome shotgun (WGS) entry which is preliminary data.</text>
</comment>
<organism evidence="1 2">
    <name type="scientific">Paramuricea clavata</name>
    <name type="common">Red gorgonian</name>
    <name type="synonym">Violescent sea-whip</name>
    <dbReference type="NCBI Taxonomy" id="317549"/>
    <lineage>
        <taxon>Eukaryota</taxon>
        <taxon>Metazoa</taxon>
        <taxon>Cnidaria</taxon>
        <taxon>Anthozoa</taxon>
        <taxon>Octocorallia</taxon>
        <taxon>Malacalcyonacea</taxon>
        <taxon>Plexauridae</taxon>
        <taxon>Paramuricea</taxon>
    </lineage>
</organism>
<accession>A0A7D9LAW1</accession>
<dbReference type="Proteomes" id="UP001152795">
    <property type="component" value="Unassembled WGS sequence"/>
</dbReference>
<name>A0A7D9LAW1_PARCT</name>
<feature type="non-terminal residue" evidence="1">
    <location>
        <position position="50"/>
    </location>
</feature>
<evidence type="ECO:0000313" key="1">
    <source>
        <dbReference type="EMBL" id="CAB4029291.1"/>
    </source>
</evidence>